<evidence type="ECO:0000256" key="1">
    <source>
        <dbReference type="SAM" id="Phobius"/>
    </source>
</evidence>
<name>A0A1I0QBT5_9FIRM</name>
<dbReference type="Proteomes" id="UP000199701">
    <property type="component" value="Unassembled WGS sequence"/>
</dbReference>
<keyword evidence="3" id="KW-1185">Reference proteome</keyword>
<evidence type="ECO:0000313" key="3">
    <source>
        <dbReference type="Proteomes" id="UP000199701"/>
    </source>
</evidence>
<protein>
    <submittedName>
        <fullName evidence="2">Uncharacterized protein</fullName>
    </submittedName>
</protein>
<keyword evidence="1" id="KW-1133">Transmembrane helix</keyword>
<gene>
    <name evidence="2" type="ORF">SAMN05421659_107172</name>
</gene>
<accession>A0A1I0QBT5</accession>
<reference evidence="2 3" key="1">
    <citation type="submission" date="2016-10" db="EMBL/GenBank/DDBJ databases">
        <authorList>
            <person name="de Groot N.N."/>
        </authorList>
    </citation>
    <scope>NUCLEOTIDE SEQUENCE [LARGE SCALE GENOMIC DNA]</scope>
    <source>
        <strain evidence="2 3">DSM 9179</strain>
    </source>
</reference>
<keyword evidence="1" id="KW-0472">Membrane</keyword>
<dbReference type="AlphaFoldDB" id="A0A1I0QBT5"/>
<sequence length="35" mass="3858">MKSIMDEYGESLINYVIGTMIGSMLTTALIVVSLY</sequence>
<dbReference type="EMBL" id="FOJI01000007">
    <property type="protein sequence ID" value="SEW24492.1"/>
    <property type="molecule type" value="Genomic_DNA"/>
</dbReference>
<feature type="transmembrane region" description="Helical" evidence="1">
    <location>
        <begin position="12"/>
        <end position="34"/>
    </location>
</feature>
<evidence type="ECO:0000313" key="2">
    <source>
        <dbReference type="EMBL" id="SEW24492.1"/>
    </source>
</evidence>
<keyword evidence="1" id="KW-0812">Transmembrane</keyword>
<proteinExistence type="predicted"/>
<dbReference type="STRING" id="99656.SAMN05421659_107172"/>
<organism evidence="2 3">
    <name type="scientific">[Clostridium] fimetarium</name>
    <dbReference type="NCBI Taxonomy" id="99656"/>
    <lineage>
        <taxon>Bacteria</taxon>
        <taxon>Bacillati</taxon>
        <taxon>Bacillota</taxon>
        <taxon>Clostridia</taxon>
        <taxon>Lachnospirales</taxon>
        <taxon>Lachnospiraceae</taxon>
    </lineage>
</organism>